<dbReference type="SMART" id="SM00382">
    <property type="entry name" value="AAA"/>
    <property type="match status" value="1"/>
</dbReference>
<keyword evidence="6" id="KW-1278">Translocase</keyword>
<dbReference type="Proteomes" id="UP000305836">
    <property type="component" value="Unassembled WGS sequence"/>
</dbReference>
<dbReference type="InterPro" id="IPR025302">
    <property type="entry name" value="DrrA1/2-like_C"/>
</dbReference>
<dbReference type="Pfam" id="PF00005">
    <property type="entry name" value="ABC_tran"/>
    <property type="match status" value="1"/>
</dbReference>
<dbReference type="RefSeq" id="WP_137258424.1">
    <property type="nucleotide sequence ID" value="NZ_JBHSPQ010000005.1"/>
</dbReference>
<evidence type="ECO:0000256" key="4">
    <source>
        <dbReference type="ARBA" id="ARBA00022741"/>
    </source>
</evidence>
<dbReference type="PROSITE" id="PS50893">
    <property type="entry name" value="ABC_TRANSPORTER_2"/>
    <property type="match status" value="1"/>
</dbReference>
<dbReference type="GO" id="GO:1900753">
    <property type="term" value="P:doxorubicin transport"/>
    <property type="evidence" value="ECO:0007669"/>
    <property type="project" value="InterPro"/>
</dbReference>
<dbReference type="EMBL" id="SZPZ01000005">
    <property type="protein sequence ID" value="TKK75572.1"/>
    <property type="molecule type" value="Genomic_DNA"/>
</dbReference>
<reference evidence="11 12" key="1">
    <citation type="submission" date="2019-04" db="EMBL/GenBank/DDBJ databases">
        <title>Kribbella sp. NEAU-THZ 27 nov., a novel actinomycete isolated from soil.</title>
        <authorList>
            <person name="Duan L."/>
        </authorList>
    </citation>
    <scope>NUCLEOTIDE SEQUENCE [LARGE SCALE GENOMIC DNA]</scope>
    <source>
        <strain evidence="12">NEAU-THZ27</strain>
    </source>
</reference>
<accession>A0A4U3LJH0</accession>
<comment type="similarity">
    <text evidence="9">Belongs to the ABC transporter superfamily. Drug exporter-1 (DrugE1) (TC 3.A.1.105) family.</text>
</comment>
<keyword evidence="4" id="KW-0547">Nucleotide-binding</keyword>
<evidence type="ECO:0000259" key="10">
    <source>
        <dbReference type="PROSITE" id="PS50893"/>
    </source>
</evidence>
<dbReference type="AlphaFoldDB" id="A0A4U3LJH0"/>
<sequence>MAAIEATGLVKAFKGRKSTVKALDGIDLDVPEGTVLGLLGPNGAGKTTAVRVLTTLLRPDAGTARVLGHDVVKEADTVRGLVGLSGQYAAVDELLTGRENLWMFGRLYRLPSDRAKRRAEELLETFDLTDAADRILKTYSGGMRRRLDLAGSLIAHPKVLFLDEPTTGLDPRSRLDLWQIIRDRVREGVTILLTTQYLEEADELADSIAVVDHGSVIARGTADELKAKVGGERIEVVVHDPSDLTRALELLTNALGIADPEATSLDQHARRITVPAPGGSSALVDVIRTLDAAGIRIADIGLRRPTLDDVFLTLTGHEAEQKETV</sequence>
<dbReference type="InterPro" id="IPR027417">
    <property type="entry name" value="P-loop_NTPase"/>
</dbReference>
<evidence type="ECO:0000256" key="3">
    <source>
        <dbReference type="ARBA" id="ARBA00022475"/>
    </source>
</evidence>
<dbReference type="OrthoDB" id="9804819at2"/>
<dbReference type="GO" id="GO:0046677">
    <property type="term" value="P:response to antibiotic"/>
    <property type="evidence" value="ECO:0007669"/>
    <property type="project" value="UniProtKB-KW"/>
</dbReference>
<dbReference type="InterPro" id="IPR017871">
    <property type="entry name" value="ABC_transporter-like_CS"/>
</dbReference>
<feature type="domain" description="ABC transporter" evidence="10">
    <location>
        <begin position="4"/>
        <end position="238"/>
    </location>
</feature>
<dbReference type="PANTHER" id="PTHR42711">
    <property type="entry name" value="ABC TRANSPORTER ATP-BINDING PROTEIN"/>
    <property type="match status" value="1"/>
</dbReference>
<dbReference type="InterPro" id="IPR050763">
    <property type="entry name" value="ABC_transporter_ATP-binding"/>
</dbReference>
<keyword evidence="7" id="KW-0472">Membrane</keyword>
<comment type="subcellular location">
    <subcellularLocation>
        <location evidence="1">Cell membrane</location>
        <topology evidence="1">Peripheral membrane protein</topology>
        <orientation evidence="1">Cytoplasmic side</orientation>
    </subcellularLocation>
</comment>
<evidence type="ECO:0000256" key="8">
    <source>
        <dbReference type="ARBA" id="ARBA00023251"/>
    </source>
</evidence>
<evidence type="ECO:0000256" key="2">
    <source>
        <dbReference type="ARBA" id="ARBA00022448"/>
    </source>
</evidence>
<keyword evidence="8" id="KW-0046">Antibiotic resistance</keyword>
<dbReference type="SUPFAM" id="SSF52540">
    <property type="entry name" value="P-loop containing nucleoside triphosphate hydrolases"/>
    <property type="match status" value="1"/>
</dbReference>
<proteinExistence type="inferred from homology"/>
<dbReference type="GO" id="GO:0005524">
    <property type="term" value="F:ATP binding"/>
    <property type="evidence" value="ECO:0007669"/>
    <property type="project" value="UniProtKB-KW"/>
</dbReference>
<evidence type="ECO:0000256" key="5">
    <source>
        <dbReference type="ARBA" id="ARBA00022840"/>
    </source>
</evidence>
<dbReference type="Pfam" id="PF13732">
    <property type="entry name" value="DrrA1-3_C"/>
    <property type="match status" value="1"/>
</dbReference>
<dbReference type="GO" id="GO:0043215">
    <property type="term" value="P:daunorubicin transport"/>
    <property type="evidence" value="ECO:0007669"/>
    <property type="project" value="InterPro"/>
</dbReference>
<evidence type="ECO:0000313" key="12">
    <source>
        <dbReference type="Proteomes" id="UP000305836"/>
    </source>
</evidence>
<organism evidence="11 12">
    <name type="scientific">Kribbella jiaozuonensis</name>
    <dbReference type="NCBI Taxonomy" id="2575441"/>
    <lineage>
        <taxon>Bacteria</taxon>
        <taxon>Bacillati</taxon>
        <taxon>Actinomycetota</taxon>
        <taxon>Actinomycetes</taxon>
        <taxon>Propionibacteriales</taxon>
        <taxon>Kribbellaceae</taxon>
        <taxon>Kribbella</taxon>
    </lineage>
</organism>
<dbReference type="GO" id="GO:0005886">
    <property type="term" value="C:plasma membrane"/>
    <property type="evidence" value="ECO:0007669"/>
    <property type="project" value="UniProtKB-SubCell"/>
</dbReference>
<evidence type="ECO:0000256" key="6">
    <source>
        <dbReference type="ARBA" id="ARBA00022967"/>
    </source>
</evidence>
<dbReference type="FunFam" id="3.40.50.300:FF:000589">
    <property type="entry name" value="ABC transporter, ATP-binding subunit"/>
    <property type="match status" value="1"/>
</dbReference>
<protein>
    <submittedName>
        <fullName evidence="11">ATP-binding cassette domain-containing protein</fullName>
    </submittedName>
</protein>
<comment type="caution">
    <text evidence="11">The sequence shown here is derived from an EMBL/GenBank/DDBJ whole genome shotgun (WGS) entry which is preliminary data.</text>
</comment>
<evidence type="ECO:0000256" key="9">
    <source>
        <dbReference type="ARBA" id="ARBA00049985"/>
    </source>
</evidence>
<evidence type="ECO:0000256" key="7">
    <source>
        <dbReference type="ARBA" id="ARBA00023136"/>
    </source>
</evidence>
<evidence type="ECO:0000313" key="11">
    <source>
        <dbReference type="EMBL" id="TKK75572.1"/>
    </source>
</evidence>
<dbReference type="NCBIfam" id="TIGR01188">
    <property type="entry name" value="drrA"/>
    <property type="match status" value="1"/>
</dbReference>
<dbReference type="InterPro" id="IPR003593">
    <property type="entry name" value="AAA+_ATPase"/>
</dbReference>
<dbReference type="InterPro" id="IPR005894">
    <property type="entry name" value="DrrA"/>
</dbReference>
<keyword evidence="12" id="KW-1185">Reference proteome</keyword>
<name>A0A4U3LJH0_9ACTN</name>
<dbReference type="InterPro" id="IPR003439">
    <property type="entry name" value="ABC_transporter-like_ATP-bd"/>
</dbReference>
<keyword evidence="5 11" id="KW-0067">ATP-binding</keyword>
<dbReference type="PROSITE" id="PS00211">
    <property type="entry name" value="ABC_TRANSPORTER_1"/>
    <property type="match status" value="1"/>
</dbReference>
<keyword evidence="2" id="KW-0813">Transport</keyword>
<gene>
    <name evidence="11" type="ORF">FDA38_34870</name>
</gene>
<dbReference type="GO" id="GO:0016887">
    <property type="term" value="F:ATP hydrolysis activity"/>
    <property type="evidence" value="ECO:0007669"/>
    <property type="project" value="InterPro"/>
</dbReference>
<evidence type="ECO:0000256" key="1">
    <source>
        <dbReference type="ARBA" id="ARBA00004413"/>
    </source>
</evidence>
<dbReference type="Gene3D" id="3.40.50.300">
    <property type="entry name" value="P-loop containing nucleotide triphosphate hydrolases"/>
    <property type="match status" value="1"/>
</dbReference>
<dbReference type="PANTHER" id="PTHR42711:SF19">
    <property type="entry name" value="DOXORUBICIN RESISTANCE ATP-BINDING PROTEIN DRRA"/>
    <property type="match status" value="1"/>
</dbReference>
<keyword evidence="3" id="KW-1003">Cell membrane</keyword>